<comment type="activity regulation">
    <text evidence="10">Na(+) is not transported, but it plays an essential structural role and its presence is essential for fluoride channel function.</text>
</comment>
<dbReference type="GO" id="GO:0062054">
    <property type="term" value="F:fluoride channel activity"/>
    <property type="evidence" value="ECO:0007669"/>
    <property type="project" value="UniProtKB-UniRule"/>
</dbReference>
<dbReference type="EMBL" id="FUXI01000033">
    <property type="protein sequence ID" value="SKA06608.1"/>
    <property type="molecule type" value="Genomic_DNA"/>
</dbReference>
<keyword evidence="10" id="KW-0915">Sodium</keyword>
<keyword evidence="10" id="KW-0813">Transport</keyword>
<dbReference type="AlphaFoldDB" id="A0A1T4QTL9"/>
<accession>A0A1T4QTL9</accession>
<dbReference type="GO" id="GO:0140114">
    <property type="term" value="P:cellular detoxification of fluoride"/>
    <property type="evidence" value="ECO:0007669"/>
    <property type="project" value="UniProtKB-UniRule"/>
</dbReference>
<keyword evidence="10" id="KW-0479">Metal-binding</keyword>
<evidence type="ECO:0000256" key="8">
    <source>
        <dbReference type="ARBA" id="ARBA00035585"/>
    </source>
</evidence>
<evidence type="ECO:0000256" key="9">
    <source>
        <dbReference type="ARBA" id="ARBA00049940"/>
    </source>
</evidence>
<comment type="catalytic activity">
    <reaction evidence="8">
        <text>fluoride(in) = fluoride(out)</text>
        <dbReference type="Rhea" id="RHEA:76159"/>
        <dbReference type="ChEBI" id="CHEBI:17051"/>
    </reaction>
    <physiologicalReaction direction="left-to-right" evidence="8">
        <dbReference type="Rhea" id="RHEA:76160"/>
    </physiologicalReaction>
</comment>
<feature type="transmembrane region" description="Helical" evidence="10">
    <location>
        <begin position="97"/>
        <end position="118"/>
    </location>
</feature>
<comment type="function">
    <text evidence="9 10">Fluoride-specific ion channel. Important for reducing fluoride concentration in the cell, thus reducing its toxicity.</text>
</comment>
<evidence type="ECO:0000313" key="11">
    <source>
        <dbReference type="EMBL" id="SKA06608.1"/>
    </source>
</evidence>
<feature type="transmembrane region" description="Helical" evidence="10">
    <location>
        <begin position="6"/>
        <end position="23"/>
    </location>
</feature>
<keyword evidence="4 10" id="KW-1133">Transmembrane helix</keyword>
<dbReference type="STRING" id="263852.SAMN02745116_02293"/>
<proteinExistence type="inferred from homology"/>
<evidence type="ECO:0000256" key="7">
    <source>
        <dbReference type="ARBA" id="ARBA00035120"/>
    </source>
</evidence>
<evidence type="ECO:0000256" key="10">
    <source>
        <dbReference type="HAMAP-Rule" id="MF_00454"/>
    </source>
</evidence>
<dbReference type="HAMAP" id="MF_00454">
    <property type="entry name" value="FluC"/>
    <property type="match status" value="1"/>
</dbReference>
<comment type="subcellular location">
    <subcellularLocation>
        <location evidence="1 10">Cell membrane</location>
        <topology evidence="1 10">Multi-pass membrane protein</topology>
    </subcellularLocation>
</comment>
<dbReference type="GO" id="GO:0046872">
    <property type="term" value="F:metal ion binding"/>
    <property type="evidence" value="ECO:0007669"/>
    <property type="project" value="UniProtKB-KW"/>
</dbReference>
<evidence type="ECO:0000256" key="3">
    <source>
        <dbReference type="ARBA" id="ARBA00022692"/>
    </source>
</evidence>
<gene>
    <name evidence="10" type="primary">fluC</name>
    <name evidence="10" type="synonym">crcB</name>
    <name evidence="11" type="ORF">SAMN02745116_02293</name>
</gene>
<sequence length="119" mass="12732">MSVQAIFFVGIGAGMGAVVRFFFSKLNPNSLLPFGTFLVNLFGAFLLGFLFGSAVDTSLMKAVGVGFCGGLTTFSTMNLEIITLLEQGKTKKSLTYFFSSYGFGLIFCLLGVLFGGLFE</sequence>
<feature type="binding site" evidence="10">
    <location>
        <position position="72"/>
    </location>
    <ligand>
        <name>Na(+)</name>
        <dbReference type="ChEBI" id="CHEBI:29101"/>
        <note>structural</note>
    </ligand>
</feature>
<keyword evidence="12" id="KW-1185">Reference proteome</keyword>
<reference evidence="11 12" key="1">
    <citation type="submission" date="2017-02" db="EMBL/GenBank/DDBJ databases">
        <authorList>
            <person name="Peterson S.W."/>
        </authorList>
    </citation>
    <scope>NUCLEOTIDE SEQUENCE [LARGE SCALE GENOMIC DNA]</scope>
    <source>
        <strain evidence="11 12">ATCC BAA-1030</strain>
    </source>
</reference>
<protein>
    <recommendedName>
        <fullName evidence="10">Fluoride-specific ion channel FluC</fullName>
    </recommendedName>
</protein>
<comment type="similarity">
    <text evidence="7 10">Belongs to the fluoride channel Fluc/FEX (TC 1.A.43) family.</text>
</comment>
<feature type="transmembrane region" description="Helical" evidence="10">
    <location>
        <begin position="30"/>
        <end position="51"/>
    </location>
</feature>
<dbReference type="Proteomes" id="UP000190328">
    <property type="component" value="Unassembled WGS sequence"/>
</dbReference>
<keyword evidence="2 10" id="KW-1003">Cell membrane</keyword>
<dbReference type="RefSeq" id="WP_078808196.1">
    <property type="nucleotide sequence ID" value="NZ_FUXI01000033.1"/>
</dbReference>
<name>A0A1T4QTL9_9ENTE</name>
<keyword evidence="10" id="KW-0406">Ion transport</keyword>
<dbReference type="PANTHER" id="PTHR28259:SF1">
    <property type="entry name" value="FLUORIDE EXPORT PROTEIN 1-RELATED"/>
    <property type="match status" value="1"/>
</dbReference>
<evidence type="ECO:0000256" key="6">
    <source>
        <dbReference type="ARBA" id="ARBA00023303"/>
    </source>
</evidence>
<dbReference type="Pfam" id="PF02537">
    <property type="entry name" value="CRCB"/>
    <property type="match status" value="1"/>
</dbReference>
<organism evidence="11 12">
    <name type="scientific">Pilibacter termitis</name>
    <dbReference type="NCBI Taxonomy" id="263852"/>
    <lineage>
        <taxon>Bacteria</taxon>
        <taxon>Bacillati</taxon>
        <taxon>Bacillota</taxon>
        <taxon>Bacilli</taxon>
        <taxon>Lactobacillales</taxon>
        <taxon>Enterococcaceae</taxon>
        <taxon>Pilibacter</taxon>
    </lineage>
</organism>
<feature type="transmembrane region" description="Helical" evidence="10">
    <location>
        <begin position="63"/>
        <end position="85"/>
    </location>
</feature>
<evidence type="ECO:0000256" key="5">
    <source>
        <dbReference type="ARBA" id="ARBA00023136"/>
    </source>
</evidence>
<feature type="binding site" evidence="10">
    <location>
        <position position="69"/>
    </location>
    <ligand>
        <name>Na(+)</name>
        <dbReference type="ChEBI" id="CHEBI:29101"/>
        <note>structural</note>
    </ligand>
</feature>
<keyword evidence="6 10" id="KW-0407">Ion channel</keyword>
<evidence type="ECO:0000256" key="2">
    <source>
        <dbReference type="ARBA" id="ARBA00022475"/>
    </source>
</evidence>
<keyword evidence="3 10" id="KW-0812">Transmembrane</keyword>
<evidence type="ECO:0000256" key="4">
    <source>
        <dbReference type="ARBA" id="ARBA00022989"/>
    </source>
</evidence>
<evidence type="ECO:0000313" key="12">
    <source>
        <dbReference type="Proteomes" id="UP000190328"/>
    </source>
</evidence>
<evidence type="ECO:0000256" key="1">
    <source>
        <dbReference type="ARBA" id="ARBA00004651"/>
    </source>
</evidence>
<dbReference type="GO" id="GO:0005886">
    <property type="term" value="C:plasma membrane"/>
    <property type="evidence" value="ECO:0007669"/>
    <property type="project" value="UniProtKB-SubCell"/>
</dbReference>
<dbReference type="PANTHER" id="PTHR28259">
    <property type="entry name" value="FLUORIDE EXPORT PROTEIN 1-RELATED"/>
    <property type="match status" value="1"/>
</dbReference>
<dbReference type="OrthoDB" id="9799631at2"/>
<dbReference type="InterPro" id="IPR003691">
    <property type="entry name" value="FluC"/>
</dbReference>
<keyword evidence="5 10" id="KW-0472">Membrane</keyword>